<sequence length="46" mass="5218">MSRPTRAEQRRARRALLTQGLTVLLALMVATVRARSRACRHRDGSQ</sequence>
<dbReference type="AlphaFoldDB" id="I0V6U7"/>
<accession>I0V6U7</accession>
<dbReference type="STRING" id="882086.SacxiDRAFT_3657"/>
<evidence type="ECO:0000313" key="2">
    <source>
        <dbReference type="Proteomes" id="UP000004691"/>
    </source>
</evidence>
<dbReference type="Proteomes" id="UP000004691">
    <property type="component" value="Unassembled WGS sequence"/>
</dbReference>
<evidence type="ECO:0000313" key="1">
    <source>
        <dbReference type="EMBL" id="EID55850.1"/>
    </source>
</evidence>
<keyword evidence="2" id="KW-1185">Reference proteome</keyword>
<gene>
    <name evidence="1" type="ORF">SacxiDRAFT_3657</name>
</gene>
<dbReference type="RefSeq" id="WP_006240049.1">
    <property type="nucleotide sequence ID" value="NZ_JH636049.1"/>
</dbReference>
<dbReference type="EMBL" id="JH636049">
    <property type="protein sequence ID" value="EID55850.1"/>
    <property type="molecule type" value="Genomic_DNA"/>
</dbReference>
<reference evidence="1 2" key="1">
    <citation type="submission" date="2012-01" db="EMBL/GenBank/DDBJ databases">
        <title>Improved High-Quality Draft sequence of Saccharomonospora xinjiangensis XJ-54.</title>
        <authorList>
            <consortium name="US DOE Joint Genome Institute"/>
            <person name="Lucas S."/>
            <person name="Han J."/>
            <person name="Lapidus A."/>
            <person name="Cheng J.-F."/>
            <person name="Goodwin L."/>
            <person name="Pitluck S."/>
            <person name="Peters L."/>
            <person name="Mikhailova N."/>
            <person name="Teshima H."/>
            <person name="Detter J.C."/>
            <person name="Han C."/>
            <person name="Tapia R."/>
            <person name="Land M."/>
            <person name="Hauser L."/>
            <person name="Kyrpides N."/>
            <person name="Ivanova N."/>
            <person name="Pagani I."/>
            <person name="Brambilla E.-M."/>
            <person name="Klenk H.-P."/>
            <person name="Woyke T."/>
        </authorList>
    </citation>
    <scope>NUCLEOTIDE SEQUENCE [LARGE SCALE GENOMIC DNA]</scope>
    <source>
        <strain evidence="1 2">XJ-54</strain>
    </source>
</reference>
<name>I0V6U7_9PSEU</name>
<protein>
    <submittedName>
        <fullName evidence="1">Uncharacterized protein</fullName>
    </submittedName>
</protein>
<proteinExistence type="predicted"/>
<dbReference type="HOGENOM" id="CLU_3204913_0_0_11"/>
<organism evidence="1 2">
    <name type="scientific">Saccharomonospora xinjiangensis XJ-54</name>
    <dbReference type="NCBI Taxonomy" id="882086"/>
    <lineage>
        <taxon>Bacteria</taxon>
        <taxon>Bacillati</taxon>
        <taxon>Actinomycetota</taxon>
        <taxon>Actinomycetes</taxon>
        <taxon>Pseudonocardiales</taxon>
        <taxon>Pseudonocardiaceae</taxon>
        <taxon>Saccharomonospora</taxon>
    </lineage>
</organism>